<keyword evidence="3" id="KW-1185">Reference proteome</keyword>
<sequence length="454" mass="52084">MDMELDFANFYCQEDVPNIINDKISHNDSDFDDDDEDEKRHQRFKNEKRPSIIVNFDRARMDLALQKKTKESSNNNLADVETCNAFGICKTVAKQKSKTSSTSATNATENISTQAMQQSRKRKISSFSPDNEKTQNKLSILSRIKFSKQIKSTSQSSIFSRLGYVSSIPENNAISPNDSLANVLYLPTSKKLKVSSFSREQSSKQLLFNEDSFDHHEDDFGSEEIANSQIHVSLEKIKIGILGYSNKCSATFDSKNGALTLFLDDEKHKVDFKINCIGQVLRQKNKILLLLKPNSKSFISPIREFFPDEIRVSIDWIKPSSSLTNIELFVENLDSEYETHSFEESLRNALTKHNLAADLKPINFSEIVFLLEFQNKNHLISINTAVTLPIFVKLLQERLNSKYIEIPFIYPYSRKGNLYIDSEKDWNYCKQSAISAQAYNPFDVLTLRILEYLY</sequence>
<dbReference type="Proteomes" id="UP000789508">
    <property type="component" value="Unassembled WGS sequence"/>
</dbReference>
<comment type="caution">
    <text evidence="2">The sequence shown here is derived from an EMBL/GenBank/DDBJ whole genome shotgun (WGS) entry which is preliminary data.</text>
</comment>
<reference evidence="2" key="1">
    <citation type="submission" date="2021-06" db="EMBL/GenBank/DDBJ databases">
        <authorList>
            <person name="Kallberg Y."/>
            <person name="Tangrot J."/>
            <person name="Rosling A."/>
        </authorList>
    </citation>
    <scope>NUCLEOTIDE SEQUENCE</scope>
    <source>
        <strain evidence="2">FL130A</strain>
    </source>
</reference>
<evidence type="ECO:0000256" key="1">
    <source>
        <dbReference type="SAM" id="MobiDB-lite"/>
    </source>
</evidence>
<dbReference type="OrthoDB" id="10414820at2759"/>
<feature type="compositionally biased region" description="Polar residues" evidence="1">
    <location>
        <begin position="109"/>
        <end position="118"/>
    </location>
</feature>
<dbReference type="AlphaFoldDB" id="A0A9N8WE01"/>
<dbReference type="EMBL" id="CAJVPS010000386">
    <property type="protein sequence ID" value="CAG8482492.1"/>
    <property type="molecule type" value="Genomic_DNA"/>
</dbReference>
<evidence type="ECO:0000313" key="3">
    <source>
        <dbReference type="Proteomes" id="UP000789508"/>
    </source>
</evidence>
<feature type="region of interest" description="Disordered" evidence="1">
    <location>
        <begin position="21"/>
        <end position="46"/>
    </location>
</feature>
<evidence type="ECO:0000313" key="2">
    <source>
        <dbReference type="EMBL" id="CAG8482492.1"/>
    </source>
</evidence>
<protein>
    <submittedName>
        <fullName evidence="2">634_t:CDS:1</fullName>
    </submittedName>
</protein>
<gene>
    <name evidence="2" type="ORF">ALEPTO_LOCUS2562</name>
</gene>
<feature type="compositionally biased region" description="Low complexity" evidence="1">
    <location>
        <begin position="98"/>
        <end position="108"/>
    </location>
</feature>
<name>A0A9N8WE01_9GLOM</name>
<proteinExistence type="predicted"/>
<organism evidence="2 3">
    <name type="scientific">Ambispora leptoticha</name>
    <dbReference type="NCBI Taxonomy" id="144679"/>
    <lineage>
        <taxon>Eukaryota</taxon>
        <taxon>Fungi</taxon>
        <taxon>Fungi incertae sedis</taxon>
        <taxon>Mucoromycota</taxon>
        <taxon>Glomeromycotina</taxon>
        <taxon>Glomeromycetes</taxon>
        <taxon>Archaeosporales</taxon>
        <taxon>Ambisporaceae</taxon>
        <taxon>Ambispora</taxon>
    </lineage>
</organism>
<accession>A0A9N8WE01</accession>
<feature type="region of interest" description="Disordered" evidence="1">
    <location>
        <begin position="98"/>
        <end position="118"/>
    </location>
</feature>